<dbReference type="RefSeq" id="WP_128779299.1">
    <property type="nucleotide sequence ID" value="NZ_RYFI01000027.1"/>
</dbReference>
<dbReference type="PIRSF" id="PIRSF000139">
    <property type="entry name" value="Glc_ox_4Fe-4S"/>
    <property type="match status" value="1"/>
</dbReference>
<dbReference type="AlphaFoldDB" id="A0A4Q0M5N5"/>
<dbReference type="GO" id="GO:0046872">
    <property type="term" value="F:metal ion binding"/>
    <property type="evidence" value="ECO:0007669"/>
    <property type="project" value="UniProtKB-KW"/>
</dbReference>
<dbReference type="InterPro" id="IPR017900">
    <property type="entry name" value="4Fe4S_Fe_S_CS"/>
</dbReference>
<dbReference type="InterPro" id="IPR012257">
    <property type="entry name" value="Glc_ox_4Fe-4S"/>
</dbReference>
<keyword evidence="2" id="KW-0479">Metal-binding</keyword>
<feature type="domain" description="4Fe-4S ferredoxin-type" evidence="6">
    <location>
        <begin position="14"/>
        <end position="46"/>
    </location>
</feature>
<dbReference type="FunFam" id="1.10.1060.10:FF:000012">
    <property type="entry name" value="Glycolate oxidase iron-sulfur subunit"/>
    <property type="match status" value="1"/>
</dbReference>
<evidence type="ECO:0000313" key="8">
    <source>
        <dbReference type="Proteomes" id="UP000289708"/>
    </source>
</evidence>
<name>A0A4Q0M5N5_9HYPH</name>
<evidence type="ECO:0000256" key="4">
    <source>
        <dbReference type="ARBA" id="ARBA00023004"/>
    </source>
</evidence>
<evidence type="ECO:0000256" key="5">
    <source>
        <dbReference type="ARBA" id="ARBA00023014"/>
    </source>
</evidence>
<dbReference type="PROSITE" id="PS51379">
    <property type="entry name" value="4FE4S_FER_2"/>
    <property type="match status" value="2"/>
</dbReference>
<keyword evidence="1" id="KW-0004">4Fe-4S</keyword>
<gene>
    <name evidence="7" type="ORF">EK403_20325</name>
</gene>
<protein>
    <submittedName>
        <fullName evidence="7">Glycolate oxidase iron-sulfur subunit</fullName>
    </submittedName>
</protein>
<dbReference type="EMBL" id="RYFI01000027">
    <property type="protein sequence ID" value="RXF68264.1"/>
    <property type="molecule type" value="Genomic_DNA"/>
</dbReference>
<sequence>MQTAFAPERLAADPQLAASEKILRTCVHCGFCTATCPTYVLLGDELDSPRGRIYQIKDMLEGGKPATPQIVKHIDRCLSCLSCMTTCPSDVHYMHLVDHARAHIENTYRRPLADRLMRALLAFVLPHPGRFRLALAGAWFAKPLAPLFAKTPGLERLAAMLRLAPSRAAGRSGHEGPAVFPPEGERKMRVAILQGCAQPVLEPSINEAAIRFLNRHGVEVVQAAGEGCCGALVHHMGREHDSHQAAKRNIDAWTRVLDEGGLDAIVITTSGCGTTIKDYGFMLRQDAAYAEKAARISALAKDFSEVAAGLELKVARETGQAVTYHSACSMQHGQSIREEPKALLRGAGFRVKEPAEGHLCCGSAGTYTILQPAIATRLRDRKVANIERTAPEIVAAGNIGCLTQIRSGTAIPCVHTAELLDWATGGGGG</sequence>
<dbReference type="InterPro" id="IPR009051">
    <property type="entry name" value="Helical_ferredxn"/>
</dbReference>
<dbReference type="Pfam" id="PF02754">
    <property type="entry name" value="CCG"/>
    <property type="match status" value="2"/>
</dbReference>
<dbReference type="InterPro" id="IPR017896">
    <property type="entry name" value="4Fe4S_Fe-S-bd"/>
</dbReference>
<reference evidence="7 8" key="1">
    <citation type="submission" date="2018-12" db="EMBL/GenBank/DDBJ databases">
        <title>bacterium Hansschlegelia zhihuaiae S113.</title>
        <authorList>
            <person name="He J."/>
        </authorList>
    </citation>
    <scope>NUCLEOTIDE SEQUENCE [LARGE SCALE GENOMIC DNA]</scope>
    <source>
        <strain evidence="7 8">S 113</strain>
    </source>
</reference>
<accession>A0A4Q0M5N5</accession>
<proteinExistence type="predicted"/>
<feature type="non-terminal residue" evidence="7">
    <location>
        <position position="429"/>
    </location>
</feature>
<evidence type="ECO:0000256" key="2">
    <source>
        <dbReference type="ARBA" id="ARBA00022723"/>
    </source>
</evidence>
<evidence type="ECO:0000313" key="7">
    <source>
        <dbReference type="EMBL" id="RXF68264.1"/>
    </source>
</evidence>
<comment type="caution">
    <text evidence="7">The sequence shown here is derived from an EMBL/GenBank/DDBJ whole genome shotgun (WGS) entry which is preliminary data.</text>
</comment>
<dbReference type="GO" id="GO:0016491">
    <property type="term" value="F:oxidoreductase activity"/>
    <property type="evidence" value="ECO:0007669"/>
    <property type="project" value="UniProtKB-ARBA"/>
</dbReference>
<dbReference type="GO" id="GO:0051539">
    <property type="term" value="F:4 iron, 4 sulfur cluster binding"/>
    <property type="evidence" value="ECO:0007669"/>
    <property type="project" value="UniProtKB-KW"/>
</dbReference>
<feature type="domain" description="4Fe-4S ferredoxin-type" evidence="6">
    <location>
        <begin position="68"/>
        <end position="97"/>
    </location>
</feature>
<evidence type="ECO:0000256" key="3">
    <source>
        <dbReference type="ARBA" id="ARBA00022737"/>
    </source>
</evidence>
<evidence type="ECO:0000259" key="6">
    <source>
        <dbReference type="PROSITE" id="PS51379"/>
    </source>
</evidence>
<keyword evidence="3" id="KW-0677">Repeat</keyword>
<dbReference type="PROSITE" id="PS00198">
    <property type="entry name" value="4FE4S_FER_1"/>
    <property type="match status" value="2"/>
</dbReference>
<dbReference type="OrthoDB" id="9765258at2"/>
<dbReference type="PANTHER" id="PTHR32479">
    <property type="entry name" value="GLYCOLATE OXIDASE IRON-SULFUR SUBUNIT"/>
    <property type="match status" value="1"/>
</dbReference>
<dbReference type="NCBIfam" id="NF008434">
    <property type="entry name" value="PRK11274.1"/>
    <property type="match status" value="1"/>
</dbReference>
<dbReference type="Gene3D" id="1.10.1060.10">
    <property type="entry name" value="Alpha-helical ferredoxin"/>
    <property type="match status" value="1"/>
</dbReference>
<dbReference type="Proteomes" id="UP000289708">
    <property type="component" value="Unassembled WGS sequence"/>
</dbReference>
<dbReference type="Pfam" id="PF13183">
    <property type="entry name" value="Fer4_8"/>
    <property type="match status" value="1"/>
</dbReference>
<keyword evidence="8" id="KW-1185">Reference proteome</keyword>
<evidence type="ECO:0000256" key="1">
    <source>
        <dbReference type="ARBA" id="ARBA00022485"/>
    </source>
</evidence>
<dbReference type="PANTHER" id="PTHR32479:SF17">
    <property type="entry name" value="GLYCOLATE OXIDASE IRON-SULFUR SUBUNIT"/>
    <property type="match status" value="1"/>
</dbReference>
<organism evidence="7 8">
    <name type="scientific">Hansschlegelia zhihuaiae</name>
    <dbReference type="NCBI Taxonomy" id="405005"/>
    <lineage>
        <taxon>Bacteria</taxon>
        <taxon>Pseudomonadati</taxon>
        <taxon>Pseudomonadota</taxon>
        <taxon>Alphaproteobacteria</taxon>
        <taxon>Hyphomicrobiales</taxon>
        <taxon>Methylopilaceae</taxon>
        <taxon>Hansschlegelia</taxon>
    </lineage>
</organism>
<keyword evidence="4" id="KW-0408">Iron</keyword>
<dbReference type="SUPFAM" id="SSF54862">
    <property type="entry name" value="4Fe-4S ferredoxins"/>
    <property type="match status" value="1"/>
</dbReference>
<dbReference type="InterPro" id="IPR004017">
    <property type="entry name" value="Cys_rich_dom"/>
</dbReference>
<keyword evidence="5" id="KW-0411">Iron-sulfur</keyword>